<name>A0A9W7ZZT9_9FUNG</name>
<protein>
    <submittedName>
        <fullName evidence="2">Uncharacterized protein</fullName>
    </submittedName>
</protein>
<accession>A0A9W7ZZT9</accession>
<feature type="signal peptide" evidence="1">
    <location>
        <begin position="1"/>
        <end position="19"/>
    </location>
</feature>
<dbReference type="Proteomes" id="UP001150538">
    <property type="component" value="Unassembled WGS sequence"/>
</dbReference>
<dbReference type="EMBL" id="JANBPU010000018">
    <property type="protein sequence ID" value="KAJ1920040.1"/>
    <property type="molecule type" value="Genomic_DNA"/>
</dbReference>
<evidence type="ECO:0000256" key="1">
    <source>
        <dbReference type="SAM" id="SignalP"/>
    </source>
</evidence>
<feature type="chain" id="PRO_5040938889" evidence="1">
    <location>
        <begin position="20"/>
        <end position="147"/>
    </location>
</feature>
<comment type="caution">
    <text evidence="2">The sequence shown here is derived from an EMBL/GenBank/DDBJ whole genome shotgun (WGS) entry which is preliminary data.</text>
</comment>
<sequence>MRFFDICWALVPFVAKALGVAATAAMSSEPALFNRSPVEVNAKDSPFTISQGNRVLEVAGCGPCPDPSVCKKGDCWVLIPPMVRQHKLAECDEETTTNCYTAETPKPVNNALELNELIDLIVSLENEKASQTGFQPDATITVFPASQ</sequence>
<dbReference type="AlphaFoldDB" id="A0A9W7ZZT9"/>
<reference evidence="2" key="1">
    <citation type="submission" date="2022-07" db="EMBL/GenBank/DDBJ databases">
        <title>Phylogenomic reconstructions and comparative analyses of Kickxellomycotina fungi.</title>
        <authorList>
            <person name="Reynolds N.K."/>
            <person name="Stajich J.E."/>
            <person name="Barry K."/>
            <person name="Grigoriev I.V."/>
            <person name="Crous P."/>
            <person name="Smith M.E."/>
        </authorList>
    </citation>
    <scope>NUCLEOTIDE SEQUENCE</scope>
    <source>
        <strain evidence="2">NBRC 100468</strain>
    </source>
</reference>
<evidence type="ECO:0000313" key="3">
    <source>
        <dbReference type="Proteomes" id="UP001150538"/>
    </source>
</evidence>
<organism evidence="2 3">
    <name type="scientific">Mycoemilia scoparia</name>
    <dbReference type="NCBI Taxonomy" id="417184"/>
    <lineage>
        <taxon>Eukaryota</taxon>
        <taxon>Fungi</taxon>
        <taxon>Fungi incertae sedis</taxon>
        <taxon>Zoopagomycota</taxon>
        <taxon>Kickxellomycotina</taxon>
        <taxon>Kickxellomycetes</taxon>
        <taxon>Kickxellales</taxon>
        <taxon>Kickxellaceae</taxon>
        <taxon>Mycoemilia</taxon>
    </lineage>
</organism>
<evidence type="ECO:0000313" key="2">
    <source>
        <dbReference type="EMBL" id="KAJ1920040.1"/>
    </source>
</evidence>
<keyword evidence="3" id="KW-1185">Reference proteome</keyword>
<proteinExistence type="predicted"/>
<gene>
    <name evidence="2" type="ORF">H4219_001569</name>
</gene>
<dbReference type="OrthoDB" id="10607423at2759"/>
<keyword evidence="1" id="KW-0732">Signal</keyword>